<dbReference type="AlphaFoldDB" id="M7BJB0"/>
<reference evidence="6" key="1">
    <citation type="journal article" date="2013" name="Nat. Genet.">
        <title>The draft genomes of soft-shell turtle and green sea turtle yield insights into the development and evolution of the turtle-specific body plan.</title>
        <authorList>
            <person name="Wang Z."/>
            <person name="Pascual-Anaya J."/>
            <person name="Zadissa A."/>
            <person name="Li W."/>
            <person name="Niimura Y."/>
            <person name="Huang Z."/>
            <person name="Li C."/>
            <person name="White S."/>
            <person name="Xiong Z."/>
            <person name="Fang D."/>
            <person name="Wang B."/>
            <person name="Ming Y."/>
            <person name="Chen Y."/>
            <person name="Zheng Y."/>
            <person name="Kuraku S."/>
            <person name="Pignatelli M."/>
            <person name="Herrero J."/>
            <person name="Beal K."/>
            <person name="Nozawa M."/>
            <person name="Li Q."/>
            <person name="Wang J."/>
            <person name="Zhang H."/>
            <person name="Yu L."/>
            <person name="Shigenobu S."/>
            <person name="Wang J."/>
            <person name="Liu J."/>
            <person name="Flicek P."/>
            <person name="Searle S."/>
            <person name="Wang J."/>
            <person name="Kuratani S."/>
            <person name="Yin Y."/>
            <person name="Aken B."/>
            <person name="Zhang G."/>
            <person name="Irie N."/>
        </authorList>
    </citation>
    <scope>NUCLEOTIDE SEQUENCE [LARGE SCALE GENOMIC DNA]</scope>
</reference>
<dbReference type="Pfam" id="PF06747">
    <property type="entry name" value="CHCH"/>
    <property type="match status" value="1"/>
</dbReference>
<dbReference type="Gene3D" id="2.60.40.10">
    <property type="entry name" value="Immunoglobulins"/>
    <property type="match status" value="2"/>
</dbReference>
<dbReference type="STRING" id="8469.M7BJB0"/>
<proteinExistence type="predicted"/>
<feature type="region of interest" description="Disordered" evidence="2">
    <location>
        <begin position="30"/>
        <end position="55"/>
    </location>
</feature>
<dbReference type="InterPro" id="IPR036179">
    <property type="entry name" value="Ig-like_dom_sf"/>
</dbReference>
<evidence type="ECO:0000256" key="1">
    <source>
        <dbReference type="ARBA" id="ARBA00023157"/>
    </source>
</evidence>
<dbReference type="PROSITE" id="PS51808">
    <property type="entry name" value="CHCH"/>
    <property type="match status" value="1"/>
</dbReference>
<dbReference type="SUPFAM" id="SSF48726">
    <property type="entry name" value="Immunoglobulin"/>
    <property type="match status" value="2"/>
</dbReference>
<dbReference type="InterPro" id="IPR013783">
    <property type="entry name" value="Ig-like_fold"/>
</dbReference>
<sequence>MAQMATTAAGVAVGSAVGHVVGSALTGAFSGGSSTEPAKPASTIQEPRQPAYQQPQYGPCHYEMKQFLECATNQSDLTLCEGFNEALKQCKYNNGSRENPPMISVTEGEPISFECSFDGSPAVGNPFYEIIWMYEMTHKNVSKRILSFRMTRPNTSVPVSVTEGHFRGQLDFEKNTSSLSIPEVRVNDSGLYYCEVIIVPLPVKSRTNGTHLIVTATPDPVNVLLIPSLTAGLLLFLLALGLYFTLKRRIQAKKPAVSLQMSDPICSTPAPAQRESFTQPVGHEMIYSKLQWSEYSGSKAAAGLQKARGPAAQQLPIPFPLAPSKAFAMMLCLLALLLPGVLVPASRAQPVLTQPASILALPGQTVKLSCALNPGYNIREFGVSWYQQRPGSPPRYLLYYNSEVDKHKPCGIPDRFSASKDPASNACVLTIAAIQAEDHADYYCSVAYPIYYL</sequence>
<keyword evidence="6" id="KW-1185">Reference proteome</keyword>
<feature type="transmembrane region" description="Helical" evidence="3">
    <location>
        <begin position="224"/>
        <end position="246"/>
    </location>
</feature>
<feature type="compositionally biased region" description="Polar residues" evidence="2">
    <location>
        <begin position="31"/>
        <end position="55"/>
    </location>
</feature>
<accession>M7BJB0</accession>
<evidence type="ECO:0000259" key="4">
    <source>
        <dbReference type="PROSITE" id="PS50835"/>
    </source>
</evidence>
<dbReference type="eggNOG" id="ENOG502SQUV">
    <property type="taxonomic scope" value="Eukaryota"/>
</dbReference>
<name>M7BJB0_CHEMY</name>
<dbReference type="CDD" id="cd00099">
    <property type="entry name" value="IgV"/>
    <property type="match status" value="1"/>
</dbReference>
<dbReference type="SMART" id="SM00409">
    <property type="entry name" value="IG"/>
    <property type="match status" value="2"/>
</dbReference>
<gene>
    <name evidence="5" type="ORF">UY3_10703</name>
</gene>
<keyword evidence="3" id="KW-1133">Transmembrane helix</keyword>
<dbReference type="InterPro" id="IPR007110">
    <property type="entry name" value="Ig-like_dom"/>
</dbReference>
<dbReference type="Pfam" id="PF07686">
    <property type="entry name" value="V-set"/>
    <property type="match status" value="2"/>
</dbReference>
<feature type="domain" description="Ig-like" evidence="4">
    <location>
        <begin position="344"/>
        <end position="453"/>
    </location>
</feature>
<dbReference type="GO" id="GO:0005739">
    <property type="term" value="C:mitochondrion"/>
    <property type="evidence" value="ECO:0007669"/>
    <property type="project" value="UniProtKB-ARBA"/>
</dbReference>
<dbReference type="SMART" id="SM00406">
    <property type="entry name" value="IGv"/>
    <property type="match status" value="2"/>
</dbReference>
<dbReference type="Proteomes" id="UP000031443">
    <property type="component" value="Unassembled WGS sequence"/>
</dbReference>
<keyword evidence="3" id="KW-0472">Membrane</keyword>
<feature type="domain" description="Ig-like" evidence="4">
    <location>
        <begin position="105"/>
        <end position="196"/>
    </location>
</feature>
<dbReference type="InterPro" id="IPR013106">
    <property type="entry name" value="Ig_V-set"/>
</dbReference>
<dbReference type="InterPro" id="IPR010625">
    <property type="entry name" value="CHCH"/>
</dbReference>
<evidence type="ECO:0000313" key="6">
    <source>
        <dbReference type="Proteomes" id="UP000031443"/>
    </source>
</evidence>
<evidence type="ECO:0000256" key="2">
    <source>
        <dbReference type="SAM" id="MobiDB-lite"/>
    </source>
</evidence>
<protein>
    <submittedName>
        <fullName evidence="5">Pre-B lymphocyte protein 3</fullName>
    </submittedName>
</protein>
<evidence type="ECO:0000313" key="5">
    <source>
        <dbReference type="EMBL" id="EMP32133.1"/>
    </source>
</evidence>
<evidence type="ECO:0000256" key="3">
    <source>
        <dbReference type="SAM" id="Phobius"/>
    </source>
</evidence>
<organism evidence="5 6">
    <name type="scientific">Chelonia mydas</name>
    <name type="common">Green sea-turtle</name>
    <name type="synonym">Chelonia agassizi</name>
    <dbReference type="NCBI Taxonomy" id="8469"/>
    <lineage>
        <taxon>Eukaryota</taxon>
        <taxon>Metazoa</taxon>
        <taxon>Chordata</taxon>
        <taxon>Craniata</taxon>
        <taxon>Vertebrata</taxon>
        <taxon>Euteleostomi</taxon>
        <taxon>Archelosauria</taxon>
        <taxon>Testudinata</taxon>
        <taxon>Testudines</taxon>
        <taxon>Cryptodira</taxon>
        <taxon>Durocryptodira</taxon>
        <taxon>Americhelydia</taxon>
        <taxon>Chelonioidea</taxon>
        <taxon>Cheloniidae</taxon>
        <taxon>Chelonia</taxon>
    </lineage>
</organism>
<dbReference type="InterPro" id="IPR050150">
    <property type="entry name" value="IgV_Light_Chain"/>
</dbReference>
<dbReference type="PROSITE" id="PS50835">
    <property type="entry name" value="IG_LIKE"/>
    <property type="match status" value="2"/>
</dbReference>
<dbReference type="InterPro" id="IPR003599">
    <property type="entry name" value="Ig_sub"/>
</dbReference>
<keyword evidence="3" id="KW-0812">Transmembrane</keyword>
<dbReference type="EMBL" id="KB542019">
    <property type="protein sequence ID" value="EMP32133.1"/>
    <property type="molecule type" value="Genomic_DNA"/>
</dbReference>
<dbReference type="PANTHER" id="PTHR23267">
    <property type="entry name" value="IMMUNOGLOBULIN LIGHT CHAIN"/>
    <property type="match status" value="1"/>
</dbReference>
<keyword evidence="1" id="KW-1015">Disulfide bond</keyword>